<dbReference type="SUPFAM" id="SSF55287">
    <property type="entry name" value="RPB5-like RNA polymerase subunit"/>
    <property type="match status" value="1"/>
</dbReference>
<reference evidence="4" key="1">
    <citation type="submission" date="2018-10" db="EMBL/GenBank/DDBJ databases">
        <title>Hidden diversity of soil giant viruses.</title>
        <authorList>
            <person name="Schulz F."/>
            <person name="Alteio L."/>
            <person name="Goudeau D."/>
            <person name="Ryan E.M."/>
            <person name="Malmstrom R.R."/>
            <person name="Blanchard J."/>
            <person name="Woyke T."/>
        </authorList>
    </citation>
    <scope>NUCLEOTIDE SEQUENCE</scope>
    <source>
        <strain evidence="4">GAV1</strain>
    </source>
</reference>
<evidence type="ECO:0000256" key="2">
    <source>
        <dbReference type="ARBA" id="ARBA00025765"/>
    </source>
</evidence>
<gene>
    <name evidence="4" type="ORF">Gaeavirus6_16</name>
</gene>
<dbReference type="PIRSF" id="PIRSF000747">
    <property type="entry name" value="RPB5"/>
    <property type="match status" value="1"/>
</dbReference>
<dbReference type="GO" id="GO:0006362">
    <property type="term" value="P:transcription elongation by RNA polymerase I"/>
    <property type="evidence" value="ECO:0007669"/>
    <property type="project" value="TreeGrafter"/>
</dbReference>
<protein>
    <submittedName>
        <fullName evidence="4">DNA-directed RNA polymerase subunit 5</fullName>
    </submittedName>
</protein>
<dbReference type="InterPro" id="IPR014381">
    <property type="entry name" value="Arch_Rpo5/euc_Rpb5"/>
</dbReference>
<evidence type="ECO:0000259" key="3">
    <source>
        <dbReference type="Pfam" id="PF01191"/>
    </source>
</evidence>
<evidence type="ECO:0000313" key="4">
    <source>
        <dbReference type="EMBL" id="AYV80041.1"/>
    </source>
</evidence>
<proteinExistence type="inferred from homology"/>
<dbReference type="GO" id="GO:0003899">
    <property type="term" value="F:DNA-directed RNA polymerase activity"/>
    <property type="evidence" value="ECO:0007669"/>
    <property type="project" value="InterPro"/>
</dbReference>
<feature type="domain" description="RNA polymerase subunit H/Rpb5 C-terminal" evidence="3">
    <location>
        <begin position="157"/>
        <end position="228"/>
    </location>
</feature>
<accession>A0A3G5A1H7</accession>
<name>A0A3G5A1H7_9VIRU</name>
<keyword evidence="1" id="KW-0804">Transcription</keyword>
<dbReference type="GO" id="GO:0000428">
    <property type="term" value="C:DNA-directed RNA polymerase complex"/>
    <property type="evidence" value="ECO:0007669"/>
    <property type="project" value="UniProtKB-KW"/>
</dbReference>
<dbReference type="GO" id="GO:0003677">
    <property type="term" value="F:DNA binding"/>
    <property type="evidence" value="ECO:0007669"/>
    <property type="project" value="InterPro"/>
</dbReference>
<sequence length="238" mass="27677">MDNDQTIEFESKSDASETTTIVPQLLPIEKSQYQRLNDVKTNLINIFTNRGFINPENQKKYTDKMISQENDDLEYIIHLDNATNYNTTIEKKRIYLKIFDYKISSINKDSPIGEFLTKYNDEYKFIIVENINQRSEKMIASYKTACEIFKIAELKLNIIDHILVPKHIVLTVDEGKAVREAYNAKKRDMPFMSSTDPIARYYGMKPDEICKIIRPSVMTCEAPFYRIVVKSLGTKAKT</sequence>
<dbReference type="EMBL" id="MK072204">
    <property type="protein sequence ID" value="AYV80041.1"/>
    <property type="molecule type" value="Genomic_DNA"/>
</dbReference>
<dbReference type="PANTHER" id="PTHR10535:SF0">
    <property type="entry name" value="DNA-DIRECTED RNA POLYMERASES I, II, AND III SUBUNIT RPABC1"/>
    <property type="match status" value="1"/>
</dbReference>
<dbReference type="GO" id="GO:0006366">
    <property type="term" value="P:transcription by RNA polymerase II"/>
    <property type="evidence" value="ECO:0007669"/>
    <property type="project" value="TreeGrafter"/>
</dbReference>
<organism evidence="4">
    <name type="scientific">Gaeavirus sp</name>
    <dbReference type="NCBI Taxonomy" id="2487767"/>
    <lineage>
        <taxon>Viruses</taxon>
        <taxon>Varidnaviria</taxon>
        <taxon>Bamfordvirae</taxon>
        <taxon>Nucleocytoviricota</taxon>
        <taxon>Megaviricetes</taxon>
        <taxon>Imitervirales</taxon>
        <taxon>Mimiviridae</taxon>
        <taxon>Klosneuvirinae</taxon>
    </lineage>
</organism>
<dbReference type="Pfam" id="PF01191">
    <property type="entry name" value="RNA_pol_Rpb5_C"/>
    <property type="match status" value="1"/>
</dbReference>
<dbReference type="GO" id="GO:0042797">
    <property type="term" value="P:tRNA transcription by RNA polymerase III"/>
    <property type="evidence" value="ECO:0007669"/>
    <property type="project" value="TreeGrafter"/>
</dbReference>
<dbReference type="InterPro" id="IPR035913">
    <property type="entry name" value="RPB5-like_sf"/>
</dbReference>
<dbReference type="InterPro" id="IPR020608">
    <property type="entry name" value="RNA_pol_subH/Rpb5_CS"/>
</dbReference>
<keyword evidence="4" id="KW-0240">DNA-directed RNA polymerase</keyword>
<dbReference type="PANTHER" id="PTHR10535">
    <property type="entry name" value="DNA-DIRECTED RNA POLYMERASES I, II, AND III SUBUNIT RPABC1"/>
    <property type="match status" value="1"/>
</dbReference>
<dbReference type="Gene3D" id="3.90.940.20">
    <property type="entry name" value="RPB5-like RNA polymerase subunit"/>
    <property type="match status" value="1"/>
</dbReference>
<comment type="similarity">
    <text evidence="2">Belongs to the archaeal Rpo5/eukaryotic RPB5 RNA polymerase subunit family.</text>
</comment>
<dbReference type="PROSITE" id="PS01110">
    <property type="entry name" value="RNA_POL_H_23KD"/>
    <property type="match status" value="1"/>
</dbReference>
<evidence type="ECO:0000256" key="1">
    <source>
        <dbReference type="ARBA" id="ARBA00023163"/>
    </source>
</evidence>
<dbReference type="InterPro" id="IPR000783">
    <property type="entry name" value="RNA_pol_subH/Rpb5_C"/>
</dbReference>